<dbReference type="Proteomes" id="UP000221369">
    <property type="component" value="Unassembled WGS sequence"/>
</dbReference>
<proteinExistence type="predicted"/>
<evidence type="ECO:0000313" key="4">
    <source>
        <dbReference type="EMBL" id="PFG29370.1"/>
    </source>
</evidence>
<feature type="transmembrane region" description="Helical" evidence="2">
    <location>
        <begin position="169"/>
        <end position="191"/>
    </location>
</feature>
<dbReference type="EMBL" id="PDJE01000001">
    <property type="protein sequence ID" value="PFG29370.1"/>
    <property type="molecule type" value="Genomic_DNA"/>
</dbReference>
<feature type="transmembrane region" description="Helical" evidence="2">
    <location>
        <begin position="81"/>
        <end position="103"/>
    </location>
</feature>
<name>A0A2A9DTY0_9MICO</name>
<evidence type="ECO:0000256" key="1">
    <source>
        <dbReference type="SAM" id="MobiDB-lite"/>
    </source>
</evidence>
<feature type="compositionally biased region" description="Low complexity" evidence="1">
    <location>
        <begin position="22"/>
        <end position="38"/>
    </location>
</feature>
<evidence type="ECO:0000256" key="2">
    <source>
        <dbReference type="SAM" id="Phobius"/>
    </source>
</evidence>
<dbReference type="RefSeq" id="WP_098405959.1">
    <property type="nucleotide sequence ID" value="NZ_PDJE01000001.1"/>
</dbReference>
<accession>A0A2A9DTY0</accession>
<reference evidence="4 5" key="1">
    <citation type="submission" date="2017-10" db="EMBL/GenBank/DDBJ databases">
        <title>Sequencing the genomes of 1000 actinobacteria strains.</title>
        <authorList>
            <person name="Klenk H.-P."/>
        </authorList>
    </citation>
    <scope>NUCLEOTIDE SEQUENCE [LARGE SCALE GENOMIC DNA]</scope>
    <source>
        <strain evidence="4 5">DSM 21798</strain>
    </source>
</reference>
<evidence type="ECO:0000313" key="5">
    <source>
        <dbReference type="Proteomes" id="UP000221369"/>
    </source>
</evidence>
<dbReference type="AlphaFoldDB" id="A0A2A9DTY0"/>
<dbReference type="Pfam" id="PF07331">
    <property type="entry name" value="TctB"/>
    <property type="match status" value="1"/>
</dbReference>
<feature type="transmembrane region" description="Helical" evidence="2">
    <location>
        <begin position="48"/>
        <end position="69"/>
    </location>
</feature>
<feature type="compositionally biased region" description="Basic and acidic residues" evidence="1">
    <location>
        <begin position="1"/>
        <end position="20"/>
    </location>
</feature>
<dbReference type="InterPro" id="IPR009936">
    <property type="entry name" value="DUF1468"/>
</dbReference>
<feature type="domain" description="DUF1468" evidence="3">
    <location>
        <begin position="49"/>
        <end position="192"/>
    </location>
</feature>
<gene>
    <name evidence="4" type="ORF">ATJ78_0275</name>
</gene>
<keyword evidence="2" id="KW-0472">Membrane</keyword>
<comment type="caution">
    <text evidence="4">The sequence shown here is derived from an EMBL/GenBank/DDBJ whole genome shotgun (WGS) entry which is preliminary data.</text>
</comment>
<organism evidence="4 5">
    <name type="scientific">Paramicrobacterium agarici</name>
    <dbReference type="NCBI Taxonomy" id="630514"/>
    <lineage>
        <taxon>Bacteria</taxon>
        <taxon>Bacillati</taxon>
        <taxon>Actinomycetota</taxon>
        <taxon>Actinomycetes</taxon>
        <taxon>Micrococcales</taxon>
        <taxon>Microbacteriaceae</taxon>
        <taxon>Paramicrobacterium</taxon>
    </lineage>
</organism>
<protein>
    <submittedName>
        <fullName evidence="4">Putative tricarboxylic transport membrane protein</fullName>
    </submittedName>
</protein>
<keyword evidence="2" id="KW-0812">Transmembrane</keyword>
<evidence type="ECO:0000259" key="3">
    <source>
        <dbReference type="Pfam" id="PF07331"/>
    </source>
</evidence>
<feature type="region of interest" description="Disordered" evidence="1">
    <location>
        <begin position="1"/>
        <end position="40"/>
    </location>
</feature>
<sequence length="205" mass="20911">MAEHDGALASEREPLPDTERPSSAGAGSGCAESASEASPRPGNTVGEIVFAVLCVAIGVLALVVASQIHVPPTANTVGPQVFPYIVGGALTIVGLATLVTVLFGARGDAEDSEDADSTMGTDWLTVAKLVVFFLAHAFLIDYIGWPFAAALLFFGAAWALGAKSLWRAAVAGIALGLLIELAFGVGLGLSLPAGPLLNWIPIFNG</sequence>
<feature type="transmembrane region" description="Helical" evidence="2">
    <location>
        <begin position="145"/>
        <end position="162"/>
    </location>
</feature>
<keyword evidence="5" id="KW-1185">Reference proteome</keyword>
<feature type="transmembrane region" description="Helical" evidence="2">
    <location>
        <begin position="123"/>
        <end position="139"/>
    </location>
</feature>
<keyword evidence="2" id="KW-1133">Transmembrane helix</keyword>